<dbReference type="RefSeq" id="XP_040765414.1">
    <property type="nucleotide sequence ID" value="XM_040914358.1"/>
</dbReference>
<evidence type="ECO:0000313" key="2">
    <source>
        <dbReference type="EMBL" id="KZT07674.1"/>
    </source>
</evidence>
<dbReference type="AlphaFoldDB" id="A0A165ESM1"/>
<dbReference type="STRING" id="1314785.A0A165ESM1"/>
<proteinExistence type="predicted"/>
<sequence>MSNTTGDSLGSTLGEKVKGAWNVIEGAGDSLRGSIMDFVDSATGSDGHHAETDIGKQKMQEGLAELRGDPKAVPATGTQATDTKTTPLPPPARSTDATDTGATGTTATTGHDTTSAIRSTGKGIAP</sequence>
<protein>
    <recommendedName>
        <fullName evidence="4">CsbD-like domain-containing protein</fullName>
    </recommendedName>
</protein>
<dbReference type="OrthoDB" id="2590867at2759"/>
<evidence type="ECO:0000313" key="3">
    <source>
        <dbReference type="Proteomes" id="UP000076871"/>
    </source>
</evidence>
<gene>
    <name evidence="2" type="ORF">LAESUDRAFT_811930</name>
</gene>
<keyword evidence="3" id="KW-1185">Reference proteome</keyword>
<feature type="region of interest" description="Disordered" evidence="1">
    <location>
        <begin position="67"/>
        <end position="126"/>
    </location>
</feature>
<organism evidence="2 3">
    <name type="scientific">Laetiporus sulphureus 93-53</name>
    <dbReference type="NCBI Taxonomy" id="1314785"/>
    <lineage>
        <taxon>Eukaryota</taxon>
        <taxon>Fungi</taxon>
        <taxon>Dikarya</taxon>
        <taxon>Basidiomycota</taxon>
        <taxon>Agaricomycotina</taxon>
        <taxon>Agaricomycetes</taxon>
        <taxon>Polyporales</taxon>
        <taxon>Laetiporus</taxon>
    </lineage>
</organism>
<dbReference type="GeneID" id="63831385"/>
<feature type="compositionally biased region" description="Low complexity" evidence="1">
    <location>
        <begin position="95"/>
        <end position="114"/>
    </location>
</feature>
<dbReference type="InParanoid" id="A0A165ESM1"/>
<dbReference type="EMBL" id="KV427618">
    <property type="protein sequence ID" value="KZT07674.1"/>
    <property type="molecule type" value="Genomic_DNA"/>
</dbReference>
<feature type="compositionally biased region" description="Low complexity" evidence="1">
    <location>
        <begin position="76"/>
        <end position="86"/>
    </location>
</feature>
<evidence type="ECO:0008006" key="4">
    <source>
        <dbReference type="Google" id="ProtNLM"/>
    </source>
</evidence>
<evidence type="ECO:0000256" key="1">
    <source>
        <dbReference type="SAM" id="MobiDB-lite"/>
    </source>
</evidence>
<reference evidence="2 3" key="1">
    <citation type="journal article" date="2016" name="Mol. Biol. Evol.">
        <title>Comparative Genomics of Early-Diverging Mushroom-Forming Fungi Provides Insights into the Origins of Lignocellulose Decay Capabilities.</title>
        <authorList>
            <person name="Nagy L.G."/>
            <person name="Riley R."/>
            <person name="Tritt A."/>
            <person name="Adam C."/>
            <person name="Daum C."/>
            <person name="Floudas D."/>
            <person name="Sun H."/>
            <person name="Yadav J.S."/>
            <person name="Pangilinan J."/>
            <person name="Larsson K.H."/>
            <person name="Matsuura K."/>
            <person name="Barry K."/>
            <person name="Labutti K."/>
            <person name="Kuo R."/>
            <person name="Ohm R.A."/>
            <person name="Bhattacharya S.S."/>
            <person name="Shirouzu T."/>
            <person name="Yoshinaga Y."/>
            <person name="Martin F.M."/>
            <person name="Grigoriev I.V."/>
            <person name="Hibbett D.S."/>
        </authorList>
    </citation>
    <scope>NUCLEOTIDE SEQUENCE [LARGE SCALE GENOMIC DNA]</scope>
    <source>
        <strain evidence="2 3">93-53</strain>
    </source>
</reference>
<dbReference type="Proteomes" id="UP000076871">
    <property type="component" value="Unassembled WGS sequence"/>
</dbReference>
<name>A0A165ESM1_9APHY</name>
<accession>A0A165ESM1</accession>